<sequence>RKTQSYKDIHQPFTCIDQYLVRLYQLKIQFDQFKKAGFKTVASYQQLNELKDMLVQSKKSKRTEDIKTLQIRVCSILNTLLIDNRDCAKVVIETGIIDEVLSIINLILLSQVQIVHLSPLHEFFEICSSQQKLLFINKGIIPTMRRLLDSRDELCVKIAVGIIERIIHASQEQQSQGVQIDIKQIIENDGTLEKLVTVLQNDEYQDQEVNQNASLAIGQIFKASALPKEFRNDVILTIKKMTNNED</sequence>
<accession>A0A5J4REW9</accession>
<evidence type="ECO:0000313" key="2">
    <source>
        <dbReference type="Proteomes" id="UP000324800"/>
    </source>
</evidence>
<gene>
    <name evidence="1" type="ORF">EZS28_053357</name>
</gene>
<feature type="non-terminal residue" evidence="1">
    <location>
        <position position="1"/>
    </location>
</feature>
<dbReference type="SMART" id="SM00185">
    <property type="entry name" value="ARM"/>
    <property type="match status" value="2"/>
</dbReference>
<dbReference type="InterPro" id="IPR016024">
    <property type="entry name" value="ARM-type_fold"/>
</dbReference>
<dbReference type="AlphaFoldDB" id="A0A5J4REW9"/>
<proteinExistence type="predicted"/>
<dbReference type="InterPro" id="IPR000225">
    <property type="entry name" value="Armadillo"/>
</dbReference>
<reference evidence="1 2" key="1">
    <citation type="submission" date="2019-03" db="EMBL/GenBank/DDBJ databases">
        <title>Single cell metagenomics reveals metabolic interactions within the superorganism composed of flagellate Streblomastix strix and complex community of Bacteroidetes bacteria on its surface.</title>
        <authorList>
            <person name="Treitli S.C."/>
            <person name="Kolisko M."/>
            <person name="Husnik F."/>
            <person name="Keeling P."/>
            <person name="Hampl V."/>
        </authorList>
    </citation>
    <scope>NUCLEOTIDE SEQUENCE [LARGE SCALE GENOMIC DNA]</scope>
    <source>
        <strain evidence="1">ST1C</strain>
    </source>
</reference>
<dbReference type="SUPFAM" id="SSF48371">
    <property type="entry name" value="ARM repeat"/>
    <property type="match status" value="1"/>
</dbReference>
<comment type="caution">
    <text evidence="1">The sequence shown here is derived from an EMBL/GenBank/DDBJ whole genome shotgun (WGS) entry which is preliminary data.</text>
</comment>
<feature type="non-terminal residue" evidence="1">
    <location>
        <position position="246"/>
    </location>
</feature>
<dbReference type="Gene3D" id="1.25.10.10">
    <property type="entry name" value="Leucine-rich Repeat Variant"/>
    <property type="match status" value="1"/>
</dbReference>
<dbReference type="InterPro" id="IPR011989">
    <property type="entry name" value="ARM-like"/>
</dbReference>
<name>A0A5J4REW9_9EUKA</name>
<dbReference type="Proteomes" id="UP000324800">
    <property type="component" value="Unassembled WGS sequence"/>
</dbReference>
<evidence type="ECO:0000313" key="1">
    <source>
        <dbReference type="EMBL" id="KAA6331710.1"/>
    </source>
</evidence>
<dbReference type="EMBL" id="SNRW01042572">
    <property type="protein sequence ID" value="KAA6331710.1"/>
    <property type="molecule type" value="Genomic_DNA"/>
</dbReference>
<organism evidence="1 2">
    <name type="scientific">Streblomastix strix</name>
    <dbReference type="NCBI Taxonomy" id="222440"/>
    <lineage>
        <taxon>Eukaryota</taxon>
        <taxon>Metamonada</taxon>
        <taxon>Preaxostyla</taxon>
        <taxon>Oxymonadida</taxon>
        <taxon>Streblomastigidae</taxon>
        <taxon>Streblomastix</taxon>
    </lineage>
</organism>
<protein>
    <submittedName>
        <fullName evidence="1">Uncharacterized protein</fullName>
    </submittedName>
</protein>